<dbReference type="RefSeq" id="WP_345518769.1">
    <property type="nucleotide sequence ID" value="NZ_BAAAXD010000047.1"/>
</dbReference>
<keyword evidence="2 4" id="KW-0238">DNA-binding</keyword>
<evidence type="ECO:0000256" key="4">
    <source>
        <dbReference type="PROSITE-ProRule" id="PRU00335"/>
    </source>
</evidence>
<evidence type="ECO:0000313" key="7">
    <source>
        <dbReference type="Proteomes" id="UP001589710"/>
    </source>
</evidence>
<evidence type="ECO:0000256" key="2">
    <source>
        <dbReference type="ARBA" id="ARBA00023125"/>
    </source>
</evidence>
<keyword evidence="7" id="KW-1185">Reference proteome</keyword>
<dbReference type="InterPro" id="IPR050109">
    <property type="entry name" value="HTH-type_TetR-like_transc_reg"/>
</dbReference>
<dbReference type="InterPro" id="IPR009057">
    <property type="entry name" value="Homeodomain-like_sf"/>
</dbReference>
<evidence type="ECO:0000256" key="1">
    <source>
        <dbReference type="ARBA" id="ARBA00023015"/>
    </source>
</evidence>
<reference evidence="6 7" key="1">
    <citation type="submission" date="2024-09" db="EMBL/GenBank/DDBJ databases">
        <authorList>
            <person name="Sun Q."/>
            <person name="Mori K."/>
        </authorList>
    </citation>
    <scope>NUCLEOTIDE SEQUENCE [LARGE SCALE GENOMIC DNA]</scope>
    <source>
        <strain evidence="6 7">JCM 3331</strain>
    </source>
</reference>
<dbReference type="Gene3D" id="1.10.357.10">
    <property type="entry name" value="Tetracycline Repressor, domain 2"/>
    <property type="match status" value="1"/>
</dbReference>
<evidence type="ECO:0000256" key="3">
    <source>
        <dbReference type="ARBA" id="ARBA00023163"/>
    </source>
</evidence>
<keyword evidence="3" id="KW-0804">Transcription</keyword>
<dbReference type="PANTHER" id="PTHR30055:SF234">
    <property type="entry name" value="HTH-TYPE TRANSCRIPTIONAL REGULATOR BETI"/>
    <property type="match status" value="1"/>
</dbReference>
<dbReference type="PRINTS" id="PR00455">
    <property type="entry name" value="HTHTETR"/>
</dbReference>
<keyword evidence="1" id="KW-0805">Transcription regulation</keyword>
<dbReference type="EMBL" id="JBHMCG010000158">
    <property type="protein sequence ID" value="MFB9577846.1"/>
    <property type="molecule type" value="Genomic_DNA"/>
</dbReference>
<feature type="DNA-binding region" description="H-T-H motif" evidence="4">
    <location>
        <begin position="42"/>
        <end position="61"/>
    </location>
</feature>
<protein>
    <submittedName>
        <fullName evidence="6">TetR family transcriptional regulator</fullName>
    </submittedName>
</protein>
<name>A0ABV5RL87_9ACTN</name>
<evidence type="ECO:0000259" key="5">
    <source>
        <dbReference type="PROSITE" id="PS50977"/>
    </source>
</evidence>
<dbReference type="PANTHER" id="PTHR30055">
    <property type="entry name" value="HTH-TYPE TRANSCRIPTIONAL REGULATOR RUTR"/>
    <property type="match status" value="1"/>
</dbReference>
<dbReference type="Proteomes" id="UP001589710">
    <property type="component" value="Unassembled WGS sequence"/>
</dbReference>
<proteinExistence type="predicted"/>
<organism evidence="6 7">
    <name type="scientific">Streptomyces yanii</name>
    <dbReference type="NCBI Taxonomy" id="78510"/>
    <lineage>
        <taxon>Bacteria</taxon>
        <taxon>Bacillati</taxon>
        <taxon>Actinomycetota</taxon>
        <taxon>Actinomycetes</taxon>
        <taxon>Kitasatosporales</taxon>
        <taxon>Streptomycetaceae</taxon>
        <taxon>Streptomyces</taxon>
    </lineage>
</organism>
<feature type="domain" description="HTH tetR-type" evidence="5">
    <location>
        <begin position="19"/>
        <end position="79"/>
    </location>
</feature>
<dbReference type="InterPro" id="IPR001647">
    <property type="entry name" value="HTH_TetR"/>
</dbReference>
<evidence type="ECO:0000313" key="6">
    <source>
        <dbReference type="EMBL" id="MFB9577846.1"/>
    </source>
</evidence>
<accession>A0ABV5RL87</accession>
<sequence length="210" mass="22954">MQVKAARGYDSSRRREQAERNRAAALEAAWRLFKERGYGATTVSAVAAAAGVSAETVYKAFGGKAGLVRALWEQGLAGQGLVHAQERSDVMREHEVDPHAIVRAWGAFAAEVMPATAPVLLLVRAAAATAPEMARLRVELDDSRLARMEGNARFLADHHHLRAGLTVERARDILFTYSAPELYELLVLRQGWSPESYGVFIGESLETALL</sequence>
<dbReference type="PROSITE" id="PS50977">
    <property type="entry name" value="HTH_TETR_2"/>
    <property type="match status" value="1"/>
</dbReference>
<gene>
    <name evidence="6" type="ORF">ACFFTL_37640</name>
</gene>
<dbReference type="SUPFAM" id="SSF46689">
    <property type="entry name" value="Homeodomain-like"/>
    <property type="match status" value="1"/>
</dbReference>
<dbReference type="Pfam" id="PF00440">
    <property type="entry name" value="TetR_N"/>
    <property type="match status" value="1"/>
</dbReference>
<comment type="caution">
    <text evidence="6">The sequence shown here is derived from an EMBL/GenBank/DDBJ whole genome shotgun (WGS) entry which is preliminary data.</text>
</comment>